<proteinExistence type="predicted"/>
<protein>
    <submittedName>
        <fullName evidence="1">Uncharacterized protein</fullName>
    </submittedName>
</protein>
<dbReference type="EMBL" id="JAIGNQ010000003">
    <property type="protein sequence ID" value="MBX7488846.1"/>
    <property type="molecule type" value="Genomic_DNA"/>
</dbReference>
<sequence>MLNAIDPAADRLAIQSLKARLSDSAVEEYLTGNGHRIAATRFLLEALQLPLPQWAERGASGRRAAQAAALDRFKQDYPDENLTRDYVRRDR</sequence>
<dbReference type="RefSeq" id="WP_221598160.1">
    <property type="nucleotide sequence ID" value="NZ_JAIGNQ010000003.1"/>
</dbReference>
<dbReference type="Proteomes" id="UP000776651">
    <property type="component" value="Unassembled WGS sequence"/>
</dbReference>
<comment type="caution">
    <text evidence="1">The sequence shown here is derived from an EMBL/GenBank/DDBJ whole genome shotgun (WGS) entry which is preliminary data.</text>
</comment>
<gene>
    <name evidence="1" type="ORF">K3177_10005</name>
</gene>
<evidence type="ECO:0000313" key="2">
    <source>
        <dbReference type="Proteomes" id="UP000776651"/>
    </source>
</evidence>
<keyword evidence="2" id="KW-1185">Reference proteome</keyword>
<reference evidence="1 2" key="1">
    <citation type="submission" date="2021-08" db="EMBL/GenBank/DDBJ databases">
        <title>Comparative Genomics Analysis of the Genus Qipengyuania Reveals Extensive Genetic Diversity and Metabolic Versatility, Including the Description of Fifteen Novel Species.</title>
        <authorList>
            <person name="Liu Y."/>
        </authorList>
    </citation>
    <scope>NUCLEOTIDE SEQUENCE [LARGE SCALE GENOMIC DNA]</scope>
    <source>
        <strain evidence="1 2">GH25</strain>
    </source>
</reference>
<accession>A0ABS7JFZ8</accession>
<evidence type="ECO:0000313" key="1">
    <source>
        <dbReference type="EMBL" id="MBX7488846.1"/>
    </source>
</evidence>
<name>A0ABS7JFZ8_9SPHN</name>
<organism evidence="1 2">
    <name type="scientific">Qipengyuania pacifica</name>
    <dbReference type="NCBI Taxonomy" id="2860199"/>
    <lineage>
        <taxon>Bacteria</taxon>
        <taxon>Pseudomonadati</taxon>
        <taxon>Pseudomonadota</taxon>
        <taxon>Alphaproteobacteria</taxon>
        <taxon>Sphingomonadales</taxon>
        <taxon>Erythrobacteraceae</taxon>
        <taxon>Qipengyuania</taxon>
    </lineage>
</organism>